<dbReference type="InterPro" id="IPR058192">
    <property type="entry name" value="WHD_ROQ1-like"/>
</dbReference>
<keyword evidence="2" id="KW-0677">Repeat</keyword>
<evidence type="ECO:0000313" key="6">
    <source>
        <dbReference type="EMBL" id="KAB2596586.1"/>
    </source>
</evidence>
<dbReference type="InterPro" id="IPR003591">
    <property type="entry name" value="Leu-rich_rpt_typical-subtyp"/>
</dbReference>
<dbReference type="Pfam" id="PF23286">
    <property type="entry name" value="LRR_13"/>
    <property type="match status" value="6"/>
</dbReference>
<dbReference type="SUPFAM" id="SSF52058">
    <property type="entry name" value="L domain-like"/>
    <property type="match status" value="3"/>
</dbReference>
<dbReference type="Gene3D" id="3.80.10.10">
    <property type="entry name" value="Ribonuclease Inhibitor"/>
    <property type="match status" value="6"/>
</dbReference>
<dbReference type="PANTHER" id="PTHR11017:SF573">
    <property type="entry name" value="ADP-RIBOSYL CYCLASE_CYCLIC ADP-RIBOSE HYDROLASE"/>
    <property type="match status" value="1"/>
</dbReference>
<evidence type="ECO:0000256" key="1">
    <source>
        <dbReference type="ARBA" id="ARBA00022614"/>
    </source>
</evidence>
<keyword evidence="7" id="KW-1185">Reference proteome</keyword>
<keyword evidence="4" id="KW-0520">NAD</keyword>
<dbReference type="SUPFAM" id="SSF52540">
    <property type="entry name" value="P-loop containing nucleoside triphosphate hydrolases"/>
    <property type="match status" value="1"/>
</dbReference>
<dbReference type="Pfam" id="PF00931">
    <property type="entry name" value="NB-ARC"/>
    <property type="match status" value="1"/>
</dbReference>
<reference evidence="6 7" key="3">
    <citation type="submission" date="2019-11" db="EMBL/GenBank/DDBJ databases">
        <title>A de novo genome assembly of a pear dwarfing rootstock.</title>
        <authorList>
            <person name="Wang F."/>
            <person name="Wang J."/>
            <person name="Li S."/>
            <person name="Zhang Y."/>
            <person name="Fang M."/>
            <person name="Ma L."/>
            <person name="Zhao Y."/>
            <person name="Jiang S."/>
        </authorList>
    </citation>
    <scope>NUCLEOTIDE SEQUENCE [LARGE SCALE GENOMIC DNA]</scope>
    <source>
        <strain evidence="6">S2</strain>
        <tissue evidence="6">Leaf</tissue>
    </source>
</reference>
<dbReference type="InterPro" id="IPR002182">
    <property type="entry name" value="NB-ARC"/>
</dbReference>
<reference evidence="7" key="2">
    <citation type="submission" date="2019-10" db="EMBL/GenBank/DDBJ databases">
        <title>A de novo genome assembly of a pear dwarfing rootstock.</title>
        <authorList>
            <person name="Wang F."/>
            <person name="Wang J."/>
            <person name="Li S."/>
            <person name="Zhang Y."/>
            <person name="Fang M."/>
            <person name="Ma L."/>
            <person name="Zhao Y."/>
            <person name="Jiang S."/>
        </authorList>
    </citation>
    <scope>NUCLEOTIDE SEQUENCE [LARGE SCALE GENOMIC DNA]</scope>
</reference>
<keyword evidence="3" id="KW-0611">Plant defense</keyword>
<evidence type="ECO:0000313" key="7">
    <source>
        <dbReference type="Proteomes" id="UP000327157"/>
    </source>
</evidence>
<dbReference type="InterPro" id="IPR042197">
    <property type="entry name" value="Apaf_helical"/>
</dbReference>
<reference evidence="6 7" key="1">
    <citation type="submission" date="2019-09" db="EMBL/GenBank/DDBJ databases">
        <authorList>
            <person name="Ou C."/>
        </authorList>
    </citation>
    <scope>NUCLEOTIDE SEQUENCE [LARGE SCALE GENOMIC DNA]</scope>
    <source>
        <strain evidence="6">S2</strain>
        <tissue evidence="6">Leaf</tissue>
    </source>
</reference>
<dbReference type="GO" id="GO:0006952">
    <property type="term" value="P:defense response"/>
    <property type="evidence" value="ECO:0007669"/>
    <property type="project" value="InterPro"/>
</dbReference>
<dbReference type="Gene3D" id="1.10.8.430">
    <property type="entry name" value="Helical domain of apoptotic protease-activating factors"/>
    <property type="match status" value="1"/>
</dbReference>
<dbReference type="SMART" id="SM00255">
    <property type="entry name" value="TIR"/>
    <property type="match status" value="1"/>
</dbReference>
<dbReference type="Pfam" id="PF23282">
    <property type="entry name" value="WHD_ROQ1"/>
    <property type="match status" value="1"/>
</dbReference>
<dbReference type="InterPro" id="IPR027417">
    <property type="entry name" value="P-loop_NTPase"/>
</dbReference>
<evidence type="ECO:0000259" key="5">
    <source>
        <dbReference type="PROSITE" id="PS50104"/>
    </source>
</evidence>
<proteinExistence type="predicted"/>
<dbReference type="Gene3D" id="3.40.50.300">
    <property type="entry name" value="P-loop containing nucleotide triphosphate hydrolases"/>
    <property type="match status" value="1"/>
</dbReference>
<dbReference type="SUPFAM" id="SSF52200">
    <property type="entry name" value="Toll/Interleukin receptor TIR domain"/>
    <property type="match status" value="1"/>
</dbReference>
<gene>
    <name evidence="6" type="ORF">D8674_032036</name>
</gene>
<evidence type="ECO:0000256" key="4">
    <source>
        <dbReference type="ARBA" id="ARBA00023027"/>
    </source>
</evidence>
<dbReference type="PROSITE" id="PS50104">
    <property type="entry name" value="TIR"/>
    <property type="match status" value="1"/>
</dbReference>
<dbReference type="InterPro" id="IPR035897">
    <property type="entry name" value="Toll_tir_struct_dom_sf"/>
</dbReference>
<dbReference type="InterPro" id="IPR044974">
    <property type="entry name" value="Disease_R_plants"/>
</dbReference>
<sequence length="1465" mass="164893">MTVTKGLRIEAYNPDVQALPHQHLRVLVVCDRLMAASSSSSGLRWKYHVFINFRGEDTRKGFVSHLNKALRHKPINTFIDSEELRKGDRLSELLTAIRESRLSLVVFSKNYAYSTWCLKELVEIMECHHTKNQIVVPIFYEVDPSDIRKLKGSFAEAFDRHEGHSNANMEEMRSWRSALTGATNLSGWDSRNYQDDAELIEKIVEDVFRKLIPISSTSTRDNDLVQMDSHMCEMRSLLHPPRVETNDVRVVGIWGMGGLGKTTIARAVFDEIACQFEACCFLENVKEGFMKHGKLYMQTQLLSSISSNKVGSSDISAKGFQVMLKSLGQRKVVVVVDDVDELAQIEALLGNEGSFGGGSRIIITTRYLQLLSGTDAIYKPKIFSDPEALELFKRCAFRTKQPTRDYDDLTSHAIKYAQGLPLALKVLGGFLDNKTIREWKDVLKKLKEVPLGGINDVLKTSFDGLDRKEQNIFLDIACFFKGMKKDYATEILDSCGFYPHAGIGVLIDRALITVSVNGELGMHDLLEEMGREIVRQESIEEPGRRSRLWSYEDVYHVLTQNTATQAVQSIILELSCSDEVCFNAEVFVSMTQLRLLKISQKSSFLKHEDCEQHLIGNFKFLSRKLRCLLWNGFPLKTLPSNCQFKNLVDLDMQSSLIDRLWEGTQTLERLKFINLSYCQYLKETPDFTKMPNLEKLILQSCIRLVEVHPSIWTHTNLVLLNLKGCTELKSLPSSIHMKSLQSLDLSGCSSLEMFLEIPEVTEELSWLSFSGSKIKELPSSINNLTGLTELILEDCKDLKSLPSSIHMKSLQSLDLSGCSSLEMYPEIPEVMEELSWLSFSGSKIKELPSSINNLTGLTELILENCKELKSLPSNIRMKSLKSLNLSGCSSLEMFPEIPEVMEELSWLSFSGSKIKELPSSINNLTGLTELILEDCKELKSLPSSIHMKSLKSLDLSGCSSLEMFPEIPEVMEELSWLSFSGSKIKELPSSINNLTGLTELILEDCKELKSLPSSIHMKSLQRLDLSGCSSLEMFSEMSEVMEELSWLSFSRSKIKELPPSINNVIGLSYLILKDCKELKSLPSNICMKSLKSLNLSGCSSLEMFPEISEVMEELSWVSFFGSKIKELPLSINNLTRLSYLNLKDCKELKSLPSSIRMKSLKSLDLSGCSSVEMFPEMSEVMEELSWLSFSGSKIKELPSSINNLTGLTELILEDCKELKSLPSSIHMKSLETLDLSGCSSLEMFPEIPEVMEELSWLSFSESKIKELPSSINNLTGLTELILEDCKELKSLPSSIPMKSLQRLDLSGCSSLEMFPEIPEVMEELSWLSFSKSKIKELPSSINNLTGLTELILKDCKELKSLPSIIHMKSLQGIDLSGCSSLEMFPEISEVMEKLSWLNLSRSKIKVLPSSINNLTGLTELILEDCKELKSLPSSIRMKSLKRLNLSGCSSLEMFPEISEVMEELS</sequence>
<organism evidence="6 7">
    <name type="scientific">Pyrus ussuriensis x Pyrus communis</name>
    <dbReference type="NCBI Taxonomy" id="2448454"/>
    <lineage>
        <taxon>Eukaryota</taxon>
        <taxon>Viridiplantae</taxon>
        <taxon>Streptophyta</taxon>
        <taxon>Embryophyta</taxon>
        <taxon>Tracheophyta</taxon>
        <taxon>Spermatophyta</taxon>
        <taxon>Magnoliopsida</taxon>
        <taxon>eudicotyledons</taxon>
        <taxon>Gunneridae</taxon>
        <taxon>Pentapetalae</taxon>
        <taxon>rosids</taxon>
        <taxon>fabids</taxon>
        <taxon>Rosales</taxon>
        <taxon>Rosaceae</taxon>
        <taxon>Amygdaloideae</taxon>
        <taxon>Maleae</taxon>
        <taxon>Pyrus</taxon>
    </lineage>
</organism>
<feature type="domain" description="TIR" evidence="5">
    <location>
        <begin position="45"/>
        <end position="211"/>
    </location>
</feature>
<name>A0A5N5F0P4_9ROSA</name>
<dbReference type="GO" id="GO:0043531">
    <property type="term" value="F:ADP binding"/>
    <property type="evidence" value="ECO:0007669"/>
    <property type="project" value="InterPro"/>
</dbReference>
<dbReference type="Proteomes" id="UP000327157">
    <property type="component" value="Chromosome 7"/>
</dbReference>
<dbReference type="InterPro" id="IPR032675">
    <property type="entry name" value="LRR_dom_sf"/>
</dbReference>
<keyword evidence="1" id="KW-0433">Leucine-rich repeat</keyword>
<dbReference type="InterPro" id="IPR011713">
    <property type="entry name" value="Leu-rich_rpt_3"/>
</dbReference>
<dbReference type="Pfam" id="PF01582">
    <property type="entry name" value="TIR"/>
    <property type="match status" value="1"/>
</dbReference>
<evidence type="ECO:0000256" key="3">
    <source>
        <dbReference type="ARBA" id="ARBA00022821"/>
    </source>
</evidence>
<comment type="caution">
    <text evidence="6">The sequence shown here is derived from an EMBL/GenBank/DDBJ whole genome shotgun (WGS) entry which is preliminary data.</text>
</comment>
<dbReference type="SMART" id="SM00369">
    <property type="entry name" value="LRR_TYP"/>
    <property type="match status" value="9"/>
</dbReference>
<accession>A0A5N5F0P4</accession>
<dbReference type="GO" id="GO:0007165">
    <property type="term" value="P:signal transduction"/>
    <property type="evidence" value="ECO:0007669"/>
    <property type="project" value="InterPro"/>
</dbReference>
<dbReference type="PRINTS" id="PR00364">
    <property type="entry name" value="DISEASERSIST"/>
</dbReference>
<evidence type="ECO:0000256" key="2">
    <source>
        <dbReference type="ARBA" id="ARBA00022737"/>
    </source>
</evidence>
<dbReference type="Gene3D" id="3.40.50.10140">
    <property type="entry name" value="Toll/interleukin-1 receptor homology (TIR) domain"/>
    <property type="match status" value="1"/>
</dbReference>
<dbReference type="Pfam" id="PF07725">
    <property type="entry name" value="LRR_3"/>
    <property type="match status" value="1"/>
</dbReference>
<dbReference type="PANTHER" id="PTHR11017">
    <property type="entry name" value="LEUCINE-RICH REPEAT-CONTAINING PROTEIN"/>
    <property type="match status" value="1"/>
</dbReference>
<dbReference type="InterPro" id="IPR058546">
    <property type="entry name" value="RPS4B/Roq1-like_LRR"/>
</dbReference>
<protein>
    <submittedName>
        <fullName evidence="6">Protein suppressor of npr1-1</fullName>
    </submittedName>
</protein>
<dbReference type="OrthoDB" id="2018313at2759"/>
<dbReference type="InterPro" id="IPR000157">
    <property type="entry name" value="TIR_dom"/>
</dbReference>
<dbReference type="FunFam" id="3.40.50.10140:FF:000007">
    <property type="entry name" value="Disease resistance protein (TIR-NBS-LRR class)"/>
    <property type="match status" value="1"/>
</dbReference>
<dbReference type="EMBL" id="SMOL01000781">
    <property type="protein sequence ID" value="KAB2596586.1"/>
    <property type="molecule type" value="Genomic_DNA"/>
</dbReference>